<dbReference type="Gene3D" id="3.90.226.10">
    <property type="entry name" value="2-enoyl-CoA Hydratase, Chain A, domain 1"/>
    <property type="match status" value="1"/>
</dbReference>
<dbReference type="InterPro" id="IPR002142">
    <property type="entry name" value="Peptidase_S49"/>
</dbReference>
<comment type="subcellular location">
    <subcellularLocation>
        <location evidence="1">Cell membrane</location>
    </subcellularLocation>
</comment>
<keyword evidence="9 11" id="KW-0472">Membrane</keyword>
<keyword evidence="5 11" id="KW-0812">Transmembrane</keyword>
<evidence type="ECO:0000256" key="7">
    <source>
        <dbReference type="ARBA" id="ARBA00022825"/>
    </source>
</evidence>
<keyword evidence="15" id="KW-1185">Reference proteome</keyword>
<evidence type="ECO:0000259" key="13">
    <source>
        <dbReference type="Pfam" id="PF08496"/>
    </source>
</evidence>
<name>A0ABW8NHS8_9GAMM</name>
<evidence type="ECO:0000256" key="4">
    <source>
        <dbReference type="ARBA" id="ARBA00022670"/>
    </source>
</evidence>
<dbReference type="CDD" id="cd07023">
    <property type="entry name" value="S49_Sppa_N_C"/>
    <property type="match status" value="1"/>
</dbReference>
<dbReference type="InterPro" id="IPR029045">
    <property type="entry name" value="ClpP/crotonase-like_dom_sf"/>
</dbReference>
<dbReference type="RefSeq" id="WP_416205738.1">
    <property type="nucleotide sequence ID" value="NZ_JBBKTX010000009.1"/>
</dbReference>
<dbReference type="PANTHER" id="PTHR42987">
    <property type="entry name" value="PEPTIDASE S49"/>
    <property type="match status" value="1"/>
</dbReference>
<evidence type="ECO:0000256" key="6">
    <source>
        <dbReference type="ARBA" id="ARBA00022801"/>
    </source>
</evidence>
<dbReference type="Proteomes" id="UP001620597">
    <property type="component" value="Unassembled WGS sequence"/>
</dbReference>
<dbReference type="NCBIfam" id="NF008745">
    <property type="entry name" value="PRK11778.1"/>
    <property type="match status" value="1"/>
</dbReference>
<evidence type="ECO:0000256" key="10">
    <source>
        <dbReference type="SAM" id="Coils"/>
    </source>
</evidence>
<protein>
    <submittedName>
        <fullName evidence="14">Protease SohB</fullName>
        <ecNumber evidence="14">3.4.21.-</ecNumber>
    </submittedName>
</protein>
<dbReference type="PANTHER" id="PTHR42987:SF4">
    <property type="entry name" value="PROTEASE SOHB-RELATED"/>
    <property type="match status" value="1"/>
</dbReference>
<dbReference type="EC" id="3.4.21.-" evidence="14"/>
<accession>A0ABW8NHS8</accession>
<keyword evidence="8 11" id="KW-1133">Transmembrane helix</keyword>
<feature type="coiled-coil region" evidence="10">
    <location>
        <begin position="45"/>
        <end position="92"/>
    </location>
</feature>
<evidence type="ECO:0000256" key="8">
    <source>
        <dbReference type="ARBA" id="ARBA00022989"/>
    </source>
</evidence>
<evidence type="ECO:0000256" key="9">
    <source>
        <dbReference type="ARBA" id="ARBA00023136"/>
    </source>
</evidence>
<comment type="similarity">
    <text evidence="2">Belongs to the peptidase S49 family.</text>
</comment>
<feature type="domain" description="Peptidase S49" evidence="12">
    <location>
        <begin position="163"/>
        <end position="303"/>
    </location>
</feature>
<dbReference type="SUPFAM" id="SSF52096">
    <property type="entry name" value="ClpP/crotonase"/>
    <property type="match status" value="1"/>
</dbReference>
<keyword evidence="7" id="KW-0720">Serine protease</keyword>
<reference evidence="14 15" key="1">
    <citation type="submission" date="2024-03" db="EMBL/GenBank/DDBJ databases">
        <title>High-quality draft genome sequence of Oceanobacter sp. wDCs-4.</title>
        <authorList>
            <person name="Dong C."/>
        </authorList>
    </citation>
    <scope>NUCLEOTIDE SEQUENCE [LARGE SCALE GENOMIC DNA]</scope>
    <source>
        <strain evidence="15">wDCs-4</strain>
    </source>
</reference>
<dbReference type="InterPro" id="IPR013703">
    <property type="entry name" value="Peptidase_S49_N_proteobac"/>
</dbReference>
<keyword evidence="3" id="KW-1003">Cell membrane</keyword>
<dbReference type="Pfam" id="PF08496">
    <property type="entry name" value="Peptidase_S49_N"/>
    <property type="match status" value="1"/>
</dbReference>
<proteinExistence type="inferred from homology"/>
<comment type="caution">
    <text evidence="14">The sequence shown here is derived from an EMBL/GenBank/DDBJ whole genome shotgun (WGS) entry which is preliminary data.</text>
</comment>
<evidence type="ECO:0000313" key="14">
    <source>
        <dbReference type="EMBL" id="MFK4752476.1"/>
    </source>
</evidence>
<evidence type="ECO:0000256" key="1">
    <source>
        <dbReference type="ARBA" id="ARBA00004236"/>
    </source>
</evidence>
<evidence type="ECO:0000256" key="11">
    <source>
        <dbReference type="SAM" id="Phobius"/>
    </source>
</evidence>
<evidence type="ECO:0000256" key="2">
    <source>
        <dbReference type="ARBA" id="ARBA00008683"/>
    </source>
</evidence>
<feature type="domain" description="Peptidase S49 N-terminal proteobacteria" evidence="13">
    <location>
        <begin position="2"/>
        <end position="159"/>
    </location>
</feature>
<dbReference type="Pfam" id="PF01343">
    <property type="entry name" value="Peptidase_S49"/>
    <property type="match status" value="1"/>
</dbReference>
<feature type="transmembrane region" description="Helical" evidence="11">
    <location>
        <begin position="6"/>
        <end position="28"/>
    </location>
</feature>
<evidence type="ECO:0000259" key="12">
    <source>
        <dbReference type="Pfam" id="PF01343"/>
    </source>
</evidence>
<keyword evidence="4 14" id="KW-0645">Protease</keyword>
<evidence type="ECO:0000256" key="3">
    <source>
        <dbReference type="ARBA" id="ARBA00022475"/>
    </source>
</evidence>
<evidence type="ECO:0000313" key="15">
    <source>
        <dbReference type="Proteomes" id="UP001620597"/>
    </source>
</evidence>
<organism evidence="14 15">
    <name type="scientific">Oceanobacter antarcticus</name>
    <dbReference type="NCBI Taxonomy" id="3133425"/>
    <lineage>
        <taxon>Bacteria</taxon>
        <taxon>Pseudomonadati</taxon>
        <taxon>Pseudomonadota</taxon>
        <taxon>Gammaproteobacteria</taxon>
        <taxon>Oceanospirillales</taxon>
        <taxon>Oceanospirillaceae</taxon>
        <taxon>Oceanobacter</taxon>
    </lineage>
</organism>
<keyword evidence="10" id="KW-0175">Coiled coil</keyword>
<dbReference type="GO" id="GO:0008233">
    <property type="term" value="F:peptidase activity"/>
    <property type="evidence" value="ECO:0007669"/>
    <property type="project" value="UniProtKB-KW"/>
</dbReference>
<evidence type="ECO:0000256" key="5">
    <source>
        <dbReference type="ARBA" id="ARBA00022692"/>
    </source>
</evidence>
<sequence>MEFLADYGLFLLKTVTIAGAIILLLGAVASMGMRHKSRTEGELVVKRLNDDIEEYKEVIEDAVLEKDELKALHKQRDKEDKAEEKAERKRVKDGLESKSIKKRVYVIDFNGDVRASEVDLLRHEITAILTSIRPDDEVVLRLESAGGMVHTYGLAASQLKRIRDKGVTLTICVDEVAASGGYMMACLANRIVAAPFALVGSIGVMAQLPNFNKLLKKHDVDFELFTAGEYKRTVTMFGQNTAKARDKFQSDLEETHTLFKQHIQRYRPRLDMTAVANGDVWYGQQAVELKLIDELGTSDDYIFDACANSDVFSVRYEYRKTLQERIGFAVQGGIGKAVTTVLNRVQQQAVSKS</sequence>
<dbReference type="GO" id="GO:0006508">
    <property type="term" value="P:proteolysis"/>
    <property type="evidence" value="ECO:0007669"/>
    <property type="project" value="UniProtKB-KW"/>
</dbReference>
<dbReference type="InterPro" id="IPR047272">
    <property type="entry name" value="S49_SppA_C"/>
</dbReference>
<gene>
    <name evidence="14" type="primary">sohB</name>
    <name evidence="14" type="ORF">WG929_08665</name>
</gene>
<keyword evidence="6 14" id="KW-0378">Hydrolase</keyword>
<dbReference type="Gene3D" id="6.20.330.10">
    <property type="match status" value="1"/>
</dbReference>
<dbReference type="EMBL" id="JBBKTX010000009">
    <property type="protein sequence ID" value="MFK4752476.1"/>
    <property type="molecule type" value="Genomic_DNA"/>
</dbReference>